<evidence type="ECO:0000256" key="8">
    <source>
        <dbReference type="ARBA" id="ARBA00023004"/>
    </source>
</evidence>
<dbReference type="SUPFAM" id="SSF48264">
    <property type="entry name" value="Cytochrome P450"/>
    <property type="match status" value="1"/>
</dbReference>
<proteinExistence type="inferred from homology"/>
<dbReference type="AlphaFoldDB" id="A0AAE1RQ41"/>
<keyword evidence="13" id="KW-1185">Reference proteome</keyword>
<dbReference type="GO" id="GO:0020037">
    <property type="term" value="F:heme binding"/>
    <property type="evidence" value="ECO:0007669"/>
    <property type="project" value="InterPro"/>
</dbReference>
<dbReference type="InterPro" id="IPR001128">
    <property type="entry name" value="Cyt_P450"/>
</dbReference>
<evidence type="ECO:0000256" key="3">
    <source>
        <dbReference type="ARBA" id="ARBA00022617"/>
    </source>
</evidence>
<reference evidence="12" key="1">
    <citation type="submission" date="2023-12" db="EMBL/GenBank/DDBJ databases">
        <title>Genome assembly of Anisodus tanguticus.</title>
        <authorList>
            <person name="Wang Y.-J."/>
        </authorList>
    </citation>
    <scope>NUCLEOTIDE SEQUENCE</scope>
    <source>
        <strain evidence="12">KB-2021</strain>
        <tissue evidence="12">Leaf</tissue>
    </source>
</reference>
<dbReference type="Proteomes" id="UP001291623">
    <property type="component" value="Unassembled WGS sequence"/>
</dbReference>
<dbReference type="InterPro" id="IPR036396">
    <property type="entry name" value="Cyt_P450_sf"/>
</dbReference>
<dbReference type="Gene3D" id="1.10.630.10">
    <property type="entry name" value="Cytochrome P450"/>
    <property type="match status" value="2"/>
</dbReference>
<keyword evidence="6" id="KW-0472">Membrane</keyword>
<name>A0AAE1RQ41_9SOLA</name>
<evidence type="ECO:0000256" key="9">
    <source>
        <dbReference type="ARBA" id="ARBA00023033"/>
    </source>
</evidence>
<evidence type="ECO:0000256" key="10">
    <source>
        <dbReference type="PIRSR" id="PIRSR602401-1"/>
    </source>
</evidence>
<evidence type="ECO:0000313" key="13">
    <source>
        <dbReference type="Proteomes" id="UP001291623"/>
    </source>
</evidence>
<keyword evidence="4" id="KW-0812">Transmembrane</keyword>
<dbReference type="PROSITE" id="PS00086">
    <property type="entry name" value="CYTOCHROME_P450"/>
    <property type="match status" value="1"/>
</dbReference>
<keyword evidence="5 10" id="KW-0479">Metal-binding</keyword>
<dbReference type="Pfam" id="PF00067">
    <property type="entry name" value="p450"/>
    <property type="match status" value="2"/>
</dbReference>
<keyword evidence="3 10" id="KW-0349">Heme</keyword>
<evidence type="ECO:0008006" key="14">
    <source>
        <dbReference type="Google" id="ProtNLM"/>
    </source>
</evidence>
<dbReference type="GO" id="GO:0005506">
    <property type="term" value="F:iron ion binding"/>
    <property type="evidence" value="ECO:0007669"/>
    <property type="project" value="InterPro"/>
</dbReference>
<evidence type="ECO:0000256" key="1">
    <source>
        <dbReference type="ARBA" id="ARBA00004167"/>
    </source>
</evidence>
<evidence type="ECO:0000256" key="4">
    <source>
        <dbReference type="ARBA" id="ARBA00022692"/>
    </source>
</evidence>
<evidence type="ECO:0000256" key="11">
    <source>
        <dbReference type="RuleBase" id="RU000461"/>
    </source>
</evidence>
<dbReference type="GO" id="GO:0016705">
    <property type="term" value="F:oxidoreductase activity, acting on paired donors, with incorporation or reduction of molecular oxygen"/>
    <property type="evidence" value="ECO:0007669"/>
    <property type="project" value="InterPro"/>
</dbReference>
<dbReference type="PRINTS" id="PR00463">
    <property type="entry name" value="EP450I"/>
</dbReference>
<evidence type="ECO:0000256" key="7">
    <source>
        <dbReference type="ARBA" id="ARBA00023002"/>
    </source>
</evidence>
<keyword evidence="9 11" id="KW-0503">Monooxygenase</keyword>
<dbReference type="PANTHER" id="PTHR24286">
    <property type="entry name" value="CYTOCHROME P450 26"/>
    <property type="match status" value="1"/>
</dbReference>
<comment type="similarity">
    <text evidence="2 11">Belongs to the cytochrome P450 family.</text>
</comment>
<dbReference type="InterPro" id="IPR002401">
    <property type="entry name" value="Cyt_P450_E_grp-I"/>
</dbReference>
<evidence type="ECO:0000256" key="5">
    <source>
        <dbReference type="ARBA" id="ARBA00022723"/>
    </source>
</evidence>
<keyword evidence="8 10" id="KW-0408">Iron</keyword>
<sequence length="359" mass="41568">MQIEIPIKIQSFSKFLFEDTPKEKIPLAPPVNFGWPIIGETIQFLKALHYGLVHEFVQEKSKKYNSNVFKTSLLGQKVAIFSRPSANKFIFTRGNKFLTYWRPNSAKKLFLSTSFVPIEHDTKRAQNVMSYFLNSQNVETLISTMDSMSHLHLQNLWKGKDEARVYDLVKLFTFSLSIRVFMGIEDSDKILNLYEKFNIFTRGLLIVDIKFPGTTFCKAMRAGNELRKEMKAIIEERRAELLENPNLSKIYLSFGATQKNGEYFPNPTKFDPCRFEGNGLVPYTLVPFGEGHKMCPGKEFARILILVFLHHVLQNFRWEAKAPSEKILHQYKELSVNVVRLSIWKDGDALPFTHIIINE</sequence>
<evidence type="ECO:0000313" key="12">
    <source>
        <dbReference type="EMBL" id="KAK4356519.1"/>
    </source>
</evidence>
<organism evidence="12 13">
    <name type="scientific">Anisodus tanguticus</name>
    <dbReference type="NCBI Taxonomy" id="243964"/>
    <lineage>
        <taxon>Eukaryota</taxon>
        <taxon>Viridiplantae</taxon>
        <taxon>Streptophyta</taxon>
        <taxon>Embryophyta</taxon>
        <taxon>Tracheophyta</taxon>
        <taxon>Spermatophyta</taxon>
        <taxon>Magnoliopsida</taxon>
        <taxon>eudicotyledons</taxon>
        <taxon>Gunneridae</taxon>
        <taxon>Pentapetalae</taxon>
        <taxon>asterids</taxon>
        <taxon>lamiids</taxon>
        <taxon>Solanales</taxon>
        <taxon>Solanaceae</taxon>
        <taxon>Solanoideae</taxon>
        <taxon>Hyoscyameae</taxon>
        <taxon>Anisodus</taxon>
    </lineage>
</organism>
<dbReference type="GO" id="GO:0016125">
    <property type="term" value="P:sterol metabolic process"/>
    <property type="evidence" value="ECO:0007669"/>
    <property type="project" value="TreeGrafter"/>
</dbReference>
<keyword evidence="7 11" id="KW-0560">Oxidoreductase</keyword>
<comment type="cofactor">
    <cofactor evidence="10">
        <name>heme</name>
        <dbReference type="ChEBI" id="CHEBI:30413"/>
    </cofactor>
</comment>
<evidence type="ECO:0000256" key="6">
    <source>
        <dbReference type="ARBA" id="ARBA00022989"/>
    </source>
</evidence>
<gene>
    <name evidence="12" type="ORF">RND71_025490</name>
</gene>
<dbReference type="PANTHER" id="PTHR24286:SF384">
    <property type="entry name" value="P450, PUTATIVE (EUROFUNG)-RELATED"/>
    <property type="match status" value="1"/>
</dbReference>
<keyword evidence="6" id="KW-1133">Transmembrane helix</keyword>
<dbReference type="EMBL" id="JAVYJV010000013">
    <property type="protein sequence ID" value="KAK4356519.1"/>
    <property type="molecule type" value="Genomic_DNA"/>
</dbReference>
<dbReference type="InterPro" id="IPR017972">
    <property type="entry name" value="Cyt_P450_CS"/>
</dbReference>
<comment type="subcellular location">
    <subcellularLocation>
        <location evidence="1">Membrane</location>
        <topology evidence="1">Single-pass membrane protein</topology>
    </subcellularLocation>
</comment>
<feature type="binding site" description="axial binding residue" evidence="10">
    <location>
        <position position="295"/>
    </location>
    <ligand>
        <name>heme</name>
        <dbReference type="ChEBI" id="CHEBI:30413"/>
    </ligand>
    <ligandPart>
        <name>Fe</name>
        <dbReference type="ChEBI" id="CHEBI:18248"/>
    </ligandPart>
</feature>
<dbReference type="GO" id="GO:0016020">
    <property type="term" value="C:membrane"/>
    <property type="evidence" value="ECO:0007669"/>
    <property type="project" value="UniProtKB-SubCell"/>
</dbReference>
<accession>A0AAE1RQ41</accession>
<comment type="caution">
    <text evidence="12">The sequence shown here is derived from an EMBL/GenBank/DDBJ whole genome shotgun (WGS) entry which is preliminary data.</text>
</comment>
<evidence type="ECO:0000256" key="2">
    <source>
        <dbReference type="ARBA" id="ARBA00010617"/>
    </source>
</evidence>
<dbReference type="GO" id="GO:0004497">
    <property type="term" value="F:monooxygenase activity"/>
    <property type="evidence" value="ECO:0007669"/>
    <property type="project" value="UniProtKB-KW"/>
</dbReference>
<protein>
    <recommendedName>
        <fullName evidence="14">Cytochrome P450</fullName>
    </recommendedName>
</protein>